<keyword evidence="3" id="KW-1185">Reference proteome</keyword>
<feature type="non-terminal residue" evidence="2">
    <location>
        <position position="1"/>
    </location>
</feature>
<accession>A0A4U6WZ38</accession>
<protein>
    <submittedName>
        <fullName evidence="2">Uncharacterized protein</fullName>
    </submittedName>
</protein>
<dbReference type="Proteomes" id="UP000310108">
    <property type="component" value="Unassembled WGS sequence"/>
</dbReference>
<gene>
    <name evidence="2" type="ORF">CTA1_13101</name>
</gene>
<feature type="region of interest" description="Disordered" evidence="1">
    <location>
        <begin position="79"/>
        <end position="118"/>
    </location>
</feature>
<sequence length="130" mass="13997">ANGDGGFPRQGCRSGPLGARGVGVSPAGRGAVGQLNRYDGTCVGRDRGEQGYKELRRLGRLMEGSYSIVLLLSQSFRTVNPGEKGFSDDDSKKKNANSTYQDRDIHLPGPRRAPDQDETGFEGWLLAVVV</sequence>
<dbReference type="AlphaFoldDB" id="A0A4U6WZ38"/>
<feature type="region of interest" description="Disordered" evidence="1">
    <location>
        <begin position="1"/>
        <end position="30"/>
    </location>
</feature>
<proteinExistence type="predicted"/>
<evidence type="ECO:0000256" key="1">
    <source>
        <dbReference type="SAM" id="MobiDB-lite"/>
    </source>
</evidence>
<dbReference type="EMBL" id="PJEX01001040">
    <property type="protein sequence ID" value="TKW48422.1"/>
    <property type="molecule type" value="Genomic_DNA"/>
</dbReference>
<evidence type="ECO:0000313" key="3">
    <source>
        <dbReference type="Proteomes" id="UP000310108"/>
    </source>
</evidence>
<organism evidence="2 3">
    <name type="scientific">Colletotrichum tanaceti</name>
    <dbReference type="NCBI Taxonomy" id="1306861"/>
    <lineage>
        <taxon>Eukaryota</taxon>
        <taxon>Fungi</taxon>
        <taxon>Dikarya</taxon>
        <taxon>Ascomycota</taxon>
        <taxon>Pezizomycotina</taxon>
        <taxon>Sordariomycetes</taxon>
        <taxon>Hypocreomycetidae</taxon>
        <taxon>Glomerellales</taxon>
        <taxon>Glomerellaceae</taxon>
        <taxon>Colletotrichum</taxon>
        <taxon>Colletotrichum destructivum species complex</taxon>
    </lineage>
</organism>
<name>A0A4U6WZ38_9PEZI</name>
<evidence type="ECO:0000313" key="2">
    <source>
        <dbReference type="EMBL" id="TKW48422.1"/>
    </source>
</evidence>
<comment type="caution">
    <text evidence="2">The sequence shown here is derived from an EMBL/GenBank/DDBJ whole genome shotgun (WGS) entry which is preliminary data.</text>
</comment>
<reference evidence="2 3" key="1">
    <citation type="journal article" date="2019" name="PLoS ONE">
        <title>Comparative genome analysis indicates high evolutionary potential of pathogenicity genes in Colletotrichum tanaceti.</title>
        <authorList>
            <person name="Lelwala R.V."/>
            <person name="Korhonen P.K."/>
            <person name="Young N.D."/>
            <person name="Scott J.B."/>
            <person name="Ades P.A."/>
            <person name="Gasser R.B."/>
            <person name="Taylor P.W.J."/>
        </authorList>
    </citation>
    <scope>NUCLEOTIDE SEQUENCE [LARGE SCALE GENOMIC DNA]</scope>
    <source>
        <strain evidence="2">BRIP57314</strain>
    </source>
</reference>